<dbReference type="InterPro" id="IPR000249">
    <property type="entry name" value="BMC_dom"/>
</dbReference>
<keyword evidence="2" id="KW-1283">Bacterial microcompartment</keyword>
<gene>
    <name evidence="5" type="ORF">J2S74_000279</name>
</gene>
<comment type="subcellular location">
    <subcellularLocation>
        <location evidence="1">Bacterial microcompartment</location>
    </subcellularLocation>
</comment>
<dbReference type="InterPro" id="IPR044872">
    <property type="entry name" value="CcmK/CsoS1_BMC"/>
</dbReference>
<dbReference type="EMBL" id="JAUSUG010000001">
    <property type="protein sequence ID" value="MDQ0252907.1"/>
    <property type="molecule type" value="Genomic_DNA"/>
</dbReference>
<dbReference type="RefSeq" id="WP_307320866.1">
    <property type="nucleotide sequence ID" value="NZ_JAUSUG010000001.1"/>
</dbReference>
<dbReference type="InterPro" id="IPR037233">
    <property type="entry name" value="CcmK-like_sf"/>
</dbReference>
<proteinExistence type="inferred from homology"/>
<accession>A0ABT9ZNW2</accession>
<dbReference type="PANTHER" id="PTHR33941:SF11">
    <property type="entry name" value="BACTERIAL MICROCOMPARTMENT SHELL PROTEIN PDUJ"/>
    <property type="match status" value="1"/>
</dbReference>
<evidence type="ECO:0000259" key="4">
    <source>
        <dbReference type="PROSITE" id="PS51930"/>
    </source>
</evidence>
<comment type="similarity">
    <text evidence="3">Belongs to the bacterial microcompartments protein family.</text>
</comment>
<dbReference type="PROSITE" id="PS51930">
    <property type="entry name" value="BMC_2"/>
    <property type="match status" value="1"/>
</dbReference>
<dbReference type="InterPro" id="IPR050575">
    <property type="entry name" value="BMC_shell"/>
</dbReference>
<dbReference type="SMART" id="SM00877">
    <property type="entry name" value="BMC"/>
    <property type="match status" value="1"/>
</dbReference>
<comment type="caution">
    <text evidence="5">The sequence shown here is derived from an EMBL/GenBank/DDBJ whole genome shotgun (WGS) entry which is preliminary data.</text>
</comment>
<name>A0ABT9ZNW2_9BACI</name>
<evidence type="ECO:0000313" key="6">
    <source>
        <dbReference type="Proteomes" id="UP001230005"/>
    </source>
</evidence>
<sequence>MNTYALGMIETVGYTTAVSAADAALKAADVELIAVEKVIGGGGSLSVTIHLNGDVAAVTSAVEAGEKEGNRVGKVISSHVIPHAHAEVGGKILKQFDLLGTKQEEENQL</sequence>
<reference evidence="5 6" key="1">
    <citation type="submission" date="2023-07" db="EMBL/GenBank/DDBJ databases">
        <title>Genomic Encyclopedia of Type Strains, Phase IV (KMG-IV): sequencing the most valuable type-strain genomes for metagenomic binning, comparative biology and taxonomic classification.</title>
        <authorList>
            <person name="Goeker M."/>
        </authorList>
    </citation>
    <scope>NUCLEOTIDE SEQUENCE [LARGE SCALE GENOMIC DNA]</scope>
    <source>
        <strain evidence="5 6">DSM 9768</strain>
    </source>
</reference>
<keyword evidence="6" id="KW-1185">Reference proteome</keyword>
<evidence type="ECO:0000256" key="1">
    <source>
        <dbReference type="ARBA" id="ARBA00024322"/>
    </source>
</evidence>
<dbReference type="CDD" id="cd07045">
    <property type="entry name" value="BMC_CcmK_like"/>
    <property type="match status" value="1"/>
</dbReference>
<organism evidence="5 6">
    <name type="scientific">Evansella vedderi</name>
    <dbReference type="NCBI Taxonomy" id="38282"/>
    <lineage>
        <taxon>Bacteria</taxon>
        <taxon>Bacillati</taxon>
        <taxon>Bacillota</taxon>
        <taxon>Bacilli</taxon>
        <taxon>Bacillales</taxon>
        <taxon>Bacillaceae</taxon>
        <taxon>Evansella</taxon>
    </lineage>
</organism>
<protein>
    <submittedName>
        <fullName evidence="5">Microcompartment protein CcmL/EutN</fullName>
    </submittedName>
</protein>
<evidence type="ECO:0000256" key="3">
    <source>
        <dbReference type="PROSITE-ProRule" id="PRU01278"/>
    </source>
</evidence>
<dbReference type="Gene3D" id="3.30.70.1710">
    <property type="match status" value="1"/>
</dbReference>
<dbReference type="PANTHER" id="PTHR33941">
    <property type="entry name" value="PROPANEDIOL UTILIZATION PROTEIN PDUA"/>
    <property type="match status" value="1"/>
</dbReference>
<evidence type="ECO:0000256" key="2">
    <source>
        <dbReference type="ARBA" id="ARBA00024446"/>
    </source>
</evidence>
<dbReference type="SUPFAM" id="SSF143414">
    <property type="entry name" value="CcmK-like"/>
    <property type="match status" value="1"/>
</dbReference>
<dbReference type="Pfam" id="PF00936">
    <property type="entry name" value="BMC"/>
    <property type="match status" value="1"/>
</dbReference>
<evidence type="ECO:0000313" key="5">
    <source>
        <dbReference type="EMBL" id="MDQ0252907.1"/>
    </source>
</evidence>
<dbReference type="Proteomes" id="UP001230005">
    <property type="component" value="Unassembled WGS sequence"/>
</dbReference>
<feature type="domain" description="BMC" evidence="4">
    <location>
        <begin position="5"/>
        <end position="93"/>
    </location>
</feature>